<accession>A0A7X2N1S0</accession>
<evidence type="ECO:0000313" key="2">
    <source>
        <dbReference type="Proteomes" id="UP000470082"/>
    </source>
</evidence>
<comment type="caution">
    <text evidence="1">The sequence shown here is derived from an EMBL/GenBank/DDBJ whole genome shotgun (WGS) entry which is preliminary data.</text>
</comment>
<evidence type="ECO:0000313" key="1">
    <source>
        <dbReference type="EMBL" id="MSS00880.1"/>
    </source>
</evidence>
<reference evidence="1 2" key="1">
    <citation type="submission" date="2019-08" db="EMBL/GenBank/DDBJ databases">
        <title>In-depth cultivation of the pig gut microbiome towards novel bacterial diversity and tailored functional studies.</title>
        <authorList>
            <person name="Wylensek D."/>
            <person name="Hitch T.C.A."/>
            <person name="Clavel T."/>
        </authorList>
    </citation>
    <scope>NUCLEOTIDE SEQUENCE [LARGE SCALE GENOMIC DNA]</scope>
    <source>
        <strain evidence="1 2">LKV-178-WT-2G</strain>
    </source>
</reference>
<dbReference type="Proteomes" id="UP000470082">
    <property type="component" value="Unassembled WGS sequence"/>
</dbReference>
<name>A0A7X2N1S0_9FIRM</name>
<organism evidence="1 2">
    <name type="scientific">Floccifex porci</name>
    <dbReference type="NCBI Taxonomy" id="2606629"/>
    <lineage>
        <taxon>Bacteria</taxon>
        <taxon>Bacillati</taxon>
        <taxon>Bacillota</taxon>
        <taxon>Erysipelotrichia</taxon>
        <taxon>Erysipelotrichales</taxon>
        <taxon>Erysipelotrichaceae</taxon>
        <taxon>Floccifex</taxon>
    </lineage>
</organism>
<keyword evidence="2" id="KW-1185">Reference proteome</keyword>
<evidence type="ECO:0008006" key="3">
    <source>
        <dbReference type="Google" id="ProtNLM"/>
    </source>
</evidence>
<dbReference type="AlphaFoldDB" id="A0A7X2N1S0"/>
<sequence>MSKYQSFYKRMYSSIKTDEQRCRICNDKIDSLSSLFFENECICQSCREQFILHRRAYKINGIWIYVLYEYNEFLERLLFRFKEQRDIALKEVFLHDCYSLFKKITKYHSICVIPSSDFSRYQRGFEPNIEILYQSNVYSPLYKNSNIKQSESKNREHIKNVICRKELYTIPSSICLFDDVCTSMNTLQCGIRLLNPEKIFLLSAHPLWIQGKSMEKQKRF</sequence>
<gene>
    <name evidence="1" type="ORF">FYJ50_01875</name>
</gene>
<dbReference type="EMBL" id="VUMM01000002">
    <property type="protein sequence ID" value="MSS00880.1"/>
    <property type="molecule type" value="Genomic_DNA"/>
</dbReference>
<protein>
    <recommendedName>
        <fullName evidence="3">ComF family protein</fullName>
    </recommendedName>
</protein>
<proteinExistence type="predicted"/>